<keyword evidence="3" id="KW-0479">Metal-binding</keyword>
<accession>A0A437MP91</accession>
<protein>
    <submittedName>
        <fullName evidence="5">HAD family phosphatase</fullName>
    </submittedName>
</protein>
<comment type="cofactor">
    <cofactor evidence="1">
        <name>Mg(2+)</name>
        <dbReference type="ChEBI" id="CHEBI:18420"/>
    </cofactor>
</comment>
<dbReference type="GO" id="GO:0003824">
    <property type="term" value="F:catalytic activity"/>
    <property type="evidence" value="ECO:0007669"/>
    <property type="project" value="UniProtKB-ARBA"/>
</dbReference>
<evidence type="ECO:0000256" key="1">
    <source>
        <dbReference type="ARBA" id="ARBA00001946"/>
    </source>
</evidence>
<dbReference type="SUPFAM" id="SSF56784">
    <property type="entry name" value="HAD-like"/>
    <property type="match status" value="1"/>
</dbReference>
<dbReference type="InterPro" id="IPR051600">
    <property type="entry name" value="Beta-PGM-like"/>
</dbReference>
<dbReference type="InterPro" id="IPR006439">
    <property type="entry name" value="HAD-SF_hydro_IA"/>
</dbReference>
<dbReference type="SFLD" id="SFLDG01135">
    <property type="entry name" value="C1.5.6:_HAD__Beta-PGM__Phospha"/>
    <property type="match status" value="1"/>
</dbReference>
<evidence type="ECO:0000256" key="4">
    <source>
        <dbReference type="ARBA" id="ARBA00022842"/>
    </source>
</evidence>
<dbReference type="RefSeq" id="WP_127786350.1">
    <property type="nucleotide sequence ID" value="NZ_SACL01000001.1"/>
</dbReference>
<dbReference type="InterPro" id="IPR036412">
    <property type="entry name" value="HAD-like_sf"/>
</dbReference>
<dbReference type="Pfam" id="PF00702">
    <property type="entry name" value="Hydrolase"/>
    <property type="match status" value="1"/>
</dbReference>
<dbReference type="GO" id="GO:0046872">
    <property type="term" value="F:metal ion binding"/>
    <property type="evidence" value="ECO:0007669"/>
    <property type="project" value="UniProtKB-KW"/>
</dbReference>
<keyword evidence="6" id="KW-1185">Reference proteome</keyword>
<dbReference type="PANTHER" id="PTHR46193">
    <property type="entry name" value="6-PHOSPHOGLUCONATE PHOSPHATASE"/>
    <property type="match status" value="1"/>
</dbReference>
<proteinExistence type="inferred from homology"/>
<dbReference type="SFLD" id="SFLDG01129">
    <property type="entry name" value="C1.5:_HAD__Beta-PGM__Phosphata"/>
    <property type="match status" value="1"/>
</dbReference>
<dbReference type="InterPro" id="IPR023198">
    <property type="entry name" value="PGP-like_dom2"/>
</dbReference>
<dbReference type="Gene3D" id="3.40.50.1000">
    <property type="entry name" value="HAD superfamily/HAD-like"/>
    <property type="match status" value="1"/>
</dbReference>
<dbReference type="Proteomes" id="UP000282957">
    <property type="component" value="Unassembled WGS sequence"/>
</dbReference>
<keyword evidence="4" id="KW-0460">Magnesium</keyword>
<evidence type="ECO:0000256" key="3">
    <source>
        <dbReference type="ARBA" id="ARBA00022723"/>
    </source>
</evidence>
<dbReference type="InterPro" id="IPR023214">
    <property type="entry name" value="HAD_sf"/>
</dbReference>
<dbReference type="EMBL" id="SACL01000001">
    <property type="protein sequence ID" value="RVT99456.1"/>
    <property type="molecule type" value="Genomic_DNA"/>
</dbReference>
<evidence type="ECO:0000313" key="6">
    <source>
        <dbReference type="Proteomes" id="UP000282957"/>
    </source>
</evidence>
<evidence type="ECO:0000256" key="2">
    <source>
        <dbReference type="ARBA" id="ARBA00006171"/>
    </source>
</evidence>
<reference evidence="5 6" key="1">
    <citation type="submission" date="2019-01" db="EMBL/GenBank/DDBJ databases">
        <authorList>
            <person name="Chen W.-M."/>
        </authorList>
    </citation>
    <scope>NUCLEOTIDE SEQUENCE [LARGE SCALE GENOMIC DNA]</scope>
    <source>
        <strain evidence="5 6">CCP-6</strain>
    </source>
</reference>
<gene>
    <name evidence="5" type="ORF">EOD42_05035</name>
</gene>
<comment type="similarity">
    <text evidence="2">Belongs to the HAD-like hydrolase superfamily. CbbY/CbbZ/Gph/YieH family.</text>
</comment>
<evidence type="ECO:0000313" key="5">
    <source>
        <dbReference type="EMBL" id="RVT99456.1"/>
    </source>
</evidence>
<sequence length="214" mass="22727">MIRPAAVLFDCDGVLADSEGLVNRLLAEELTQRGWAMEGPEARERFLGMAWPDIRVVIEKHTGTLPAGWEGSFSHKLSRTLATEAMPIPGALEALRKVAGAYTVAIASNSSREELETKIRVLALGDVFGSRVFSFQDVPRPKPHPDIYLAAAKSCGAEARDCVVIEDSVTGVRAGRAAGCRVLGFAHETPAEALASAGAQVFTSMAALPNLLGV</sequence>
<name>A0A437MP91_9PROT</name>
<dbReference type="AlphaFoldDB" id="A0A437MP91"/>
<dbReference type="OrthoDB" id="9797743at2"/>
<comment type="caution">
    <text evidence="5">The sequence shown here is derived from an EMBL/GenBank/DDBJ whole genome shotgun (WGS) entry which is preliminary data.</text>
</comment>
<dbReference type="Gene3D" id="1.10.150.240">
    <property type="entry name" value="Putative phosphatase, domain 2"/>
    <property type="match status" value="1"/>
</dbReference>
<dbReference type="NCBIfam" id="TIGR01509">
    <property type="entry name" value="HAD-SF-IA-v3"/>
    <property type="match status" value="1"/>
</dbReference>
<dbReference type="SFLD" id="SFLDS00003">
    <property type="entry name" value="Haloacid_Dehalogenase"/>
    <property type="match status" value="1"/>
</dbReference>
<dbReference type="PANTHER" id="PTHR46193:SF10">
    <property type="entry name" value="6-PHOSPHOGLUCONATE PHOSPHATASE"/>
    <property type="match status" value="1"/>
</dbReference>
<organism evidence="5 6">
    <name type="scientific">Rhodovarius crocodyli</name>
    <dbReference type="NCBI Taxonomy" id="1979269"/>
    <lineage>
        <taxon>Bacteria</taxon>
        <taxon>Pseudomonadati</taxon>
        <taxon>Pseudomonadota</taxon>
        <taxon>Alphaproteobacteria</taxon>
        <taxon>Acetobacterales</taxon>
        <taxon>Roseomonadaceae</taxon>
        <taxon>Rhodovarius</taxon>
    </lineage>
</organism>